<sequence>MARFFDDENDDLQEIIEGETLFSKPQRLVEGINLKELFSGKDVLFQFKEQYDDYMCDDFNVSCDTDEAEDLKKPKTHAELRKRGGPDPKLSFKEISSSMTCLDPNGYVKKEIITPGSGPPPSDYCRVTVDYSFYKEHDQESFDSTYLRGKPARLCLSIGEIIPGLELAIRSMKRNENSRFLIKWEAAFGRQGCPPRIGKECDILADVTLLDYVDFAGNYDKNALTEAELSSVTFEQSLKDAKNYHCLGNEEFSLGRIKCAIKSYRKAIRSLDEMRLANQEEEEKMLALKVKCLVNLAVCYNKIQRCEHACVACRDALSIEPNNVKATFQYGKANLTLSNFNEAEKWLMEALRLKPDDEDIKKTIKKLDEKVKAAKVEDTVFCRKAFSKLSCDSKKTEDEK</sequence>
<dbReference type="InterPro" id="IPR001179">
    <property type="entry name" value="PPIase_FKBP_dom"/>
</dbReference>
<dbReference type="InterPro" id="IPR042282">
    <property type="entry name" value="FKBP6/shu"/>
</dbReference>
<keyword evidence="4" id="KW-0697">Rotamase</keyword>
<keyword evidence="6" id="KW-0175">Coiled coil</keyword>
<dbReference type="GO" id="GO:0007283">
    <property type="term" value="P:spermatogenesis"/>
    <property type="evidence" value="ECO:0007669"/>
    <property type="project" value="TreeGrafter"/>
</dbReference>
<dbReference type="GO" id="GO:0003755">
    <property type="term" value="F:peptidyl-prolyl cis-trans isomerase activity"/>
    <property type="evidence" value="ECO:0007669"/>
    <property type="project" value="UniProtKB-KW"/>
</dbReference>
<reference evidence="8" key="1">
    <citation type="journal article" date="2024" name="Gigascience">
        <title>Chromosome-level genome of the poultry shaft louse Menopon gallinae provides insight into the host-switching and adaptive evolution of parasitic lice.</title>
        <authorList>
            <person name="Xu Y."/>
            <person name="Ma L."/>
            <person name="Liu S."/>
            <person name="Liang Y."/>
            <person name="Liu Q."/>
            <person name="He Z."/>
            <person name="Tian L."/>
            <person name="Duan Y."/>
            <person name="Cai W."/>
            <person name="Li H."/>
            <person name="Song F."/>
        </authorList>
    </citation>
    <scope>NUCLEOTIDE SEQUENCE</scope>
    <source>
        <strain evidence="8">Cailab_2023a</strain>
    </source>
</reference>
<dbReference type="SMART" id="SM00028">
    <property type="entry name" value="TPR"/>
    <property type="match status" value="3"/>
</dbReference>
<dbReference type="AlphaFoldDB" id="A0AAW2HH47"/>
<protein>
    <recommendedName>
        <fullName evidence="4">peptidylprolyl isomerase</fullName>
        <ecNumber evidence="4">5.2.1.8</ecNumber>
    </recommendedName>
</protein>
<dbReference type="Gene3D" id="1.25.40.10">
    <property type="entry name" value="Tetratricopeptide repeat domain"/>
    <property type="match status" value="1"/>
</dbReference>
<comment type="catalytic activity">
    <reaction evidence="4">
        <text>[protein]-peptidylproline (omega=180) = [protein]-peptidylproline (omega=0)</text>
        <dbReference type="Rhea" id="RHEA:16237"/>
        <dbReference type="Rhea" id="RHEA-COMP:10747"/>
        <dbReference type="Rhea" id="RHEA-COMP:10748"/>
        <dbReference type="ChEBI" id="CHEBI:83833"/>
        <dbReference type="ChEBI" id="CHEBI:83834"/>
        <dbReference type="EC" id="5.2.1.8"/>
    </reaction>
</comment>
<feature type="repeat" description="TPR" evidence="5">
    <location>
        <begin position="324"/>
        <end position="357"/>
    </location>
</feature>
<feature type="domain" description="PPIase FKBP-type" evidence="7">
    <location>
        <begin position="124"/>
        <end position="213"/>
    </location>
</feature>
<dbReference type="GO" id="GO:0005737">
    <property type="term" value="C:cytoplasm"/>
    <property type="evidence" value="ECO:0007669"/>
    <property type="project" value="TreeGrafter"/>
</dbReference>
<name>A0AAW2HH47_9NEOP</name>
<dbReference type="Pfam" id="PF13181">
    <property type="entry name" value="TPR_8"/>
    <property type="match status" value="1"/>
</dbReference>
<feature type="coiled-coil region" evidence="6">
    <location>
        <begin position="264"/>
        <end position="291"/>
    </location>
</feature>
<dbReference type="SUPFAM" id="SSF54534">
    <property type="entry name" value="FKBP-like"/>
    <property type="match status" value="1"/>
</dbReference>
<evidence type="ECO:0000259" key="7">
    <source>
        <dbReference type="PROSITE" id="PS50059"/>
    </source>
</evidence>
<dbReference type="InterPro" id="IPR019734">
    <property type="entry name" value="TPR_rpt"/>
</dbReference>
<dbReference type="Pfam" id="PF00254">
    <property type="entry name" value="FKBP_C"/>
    <property type="match status" value="1"/>
</dbReference>
<dbReference type="PROSITE" id="PS50005">
    <property type="entry name" value="TPR"/>
    <property type="match status" value="1"/>
</dbReference>
<comment type="caution">
    <text evidence="8">The sequence shown here is derived from an EMBL/GenBank/DDBJ whole genome shotgun (WGS) entry which is preliminary data.</text>
</comment>
<dbReference type="GO" id="GO:0051879">
    <property type="term" value="F:Hsp90 protein binding"/>
    <property type="evidence" value="ECO:0007669"/>
    <property type="project" value="TreeGrafter"/>
</dbReference>
<evidence type="ECO:0000256" key="4">
    <source>
        <dbReference type="PROSITE-ProRule" id="PRU00277"/>
    </source>
</evidence>
<dbReference type="SUPFAM" id="SSF48452">
    <property type="entry name" value="TPR-like"/>
    <property type="match status" value="1"/>
</dbReference>
<accession>A0AAW2HH47</accession>
<dbReference type="GO" id="GO:0034587">
    <property type="term" value="P:piRNA processing"/>
    <property type="evidence" value="ECO:0007669"/>
    <property type="project" value="TreeGrafter"/>
</dbReference>
<evidence type="ECO:0000256" key="3">
    <source>
        <dbReference type="ARBA" id="ARBA00022803"/>
    </source>
</evidence>
<evidence type="ECO:0000256" key="5">
    <source>
        <dbReference type="PROSITE-ProRule" id="PRU00339"/>
    </source>
</evidence>
<dbReference type="PANTHER" id="PTHR46674:SF1">
    <property type="entry name" value="INACTIVE PEPTIDYL-PROLYL CIS-TRANS ISOMERASE FKBP6"/>
    <property type="match status" value="1"/>
</dbReference>
<evidence type="ECO:0000256" key="6">
    <source>
        <dbReference type="SAM" id="Coils"/>
    </source>
</evidence>
<keyword evidence="2" id="KW-0677">Repeat</keyword>
<comment type="similarity">
    <text evidence="1">Belongs to the FKBP6 family.</text>
</comment>
<evidence type="ECO:0000256" key="2">
    <source>
        <dbReference type="ARBA" id="ARBA00022737"/>
    </source>
</evidence>
<dbReference type="PANTHER" id="PTHR46674">
    <property type="entry name" value="INACTIVE PEPTIDYL-PROLYL CIS-TRANS ISOMERASE FKBP6"/>
    <property type="match status" value="1"/>
</dbReference>
<dbReference type="Gene3D" id="3.10.50.40">
    <property type="match status" value="1"/>
</dbReference>
<dbReference type="InterPro" id="IPR011990">
    <property type="entry name" value="TPR-like_helical_dom_sf"/>
</dbReference>
<proteinExistence type="inferred from homology"/>
<organism evidence="8">
    <name type="scientific">Menopon gallinae</name>
    <name type="common">poultry shaft louse</name>
    <dbReference type="NCBI Taxonomy" id="328185"/>
    <lineage>
        <taxon>Eukaryota</taxon>
        <taxon>Metazoa</taxon>
        <taxon>Ecdysozoa</taxon>
        <taxon>Arthropoda</taxon>
        <taxon>Hexapoda</taxon>
        <taxon>Insecta</taxon>
        <taxon>Pterygota</taxon>
        <taxon>Neoptera</taxon>
        <taxon>Paraneoptera</taxon>
        <taxon>Psocodea</taxon>
        <taxon>Troctomorpha</taxon>
        <taxon>Phthiraptera</taxon>
        <taxon>Amblycera</taxon>
        <taxon>Menoponidae</taxon>
        <taxon>Menopon</taxon>
    </lineage>
</organism>
<dbReference type="InterPro" id="IPR046357">
    <property type="entry name" value="PPIase_dom_sf"/>
</dbReference>
<evidence type="ECO:0000313" key="8">
    <source>
        <dbReference type="EMBL" id="KAL0269115.1"/>
    </source>
</evidence>
<evidence type="ECO:0000256" key="1">
    <source>
        <dbReference type="ARBA" id="ARBA00009648"/>
    </source>
</evidence>
<dbReference type="EMBL" id="JARGDH010000004">
    <property type="protein sequence ID" value="KAL0269115.1"/>
    <property type="molecule type" value="Genomic_DNA"/>
</dbReference>
<dbReference type="PROSITE" id="PS50059">
    <property type="entry name" value="FKBP_PPIASE"/>
    <property type="match status" value="1"/>
</dbReference>
<dbReference type="EC" id="5.2.1.8" evidence="4"/>
<keyword evidence="3 5" id="KW-0802">TPR repeat</keyword>
<gene>
    <name evidence="8" type="ORF">PYX00_006950</name>
</gene>
<keyword evidence="4" id="KW-0413">Isomerase</keyword>